<protein>
    <submittedName>
        <fullName evidence="2">Outer membrane lipid asymmetry maintenance protein MlaD</fullName>
    </submittedName>
</protein>
<dbReference type="OrthoDB" id="9788420at2"/>
<evidence type="ECO:0000259" key="1">
    <source>
        <dbReference type="Pfam" id="PF02470"/>
    </source>
</evidence>
<feature type="domain" description="Mce/MlaD" evidence="1">
    <location>
        <begin position="38"/>
        <end position="115"/>
    </location>
</feature>
<dbReference type="InterPro" id="IPR030970">
    <property type="entry name" value="ABC_MlaD"/>
</dbReference>
<dbReference type="GO" id="GO:0005548">
    <property type="term" value="F:phospholipid transporter activity"/>
    <property type="evidence" value="ECO:0007669"/>
    <property type="project" value="TreeGrafter"/>
</dbReference>
<reference evidence="2 3" key="1">
    <citation type="submission" date="2019-06" db="EMBL/GenBank/DDBJ databases">
        <title>Whole genome sequence for Cellvibrionaceae sp. R142.</title>
        <authorList>
            <person name="Wang G."/>
        </authorList>
    </citation>
    <scope>NUCLEOTIDE SEQUENCE [LARGE SCALE GENOMIC DNA]</scope>
    <source>
        <strain evidence="2 3">R142</strain>
    </source>
</reference>
<dbReference type="GO" id="GO:0005543">
    <property type="term" value="F:phospholipid binding"/>
    <property type="evidence" value="ECO:0007669"/>
    <property type="project" value="TreeGrafter"/>
</dbReference>
<dbReference type="Proteomes" id="UP000319732">
    <property type="component" value="Unassembled WGS sequence"/>
</dbReference>
<dbReference type="PANTHER" id="PTHR33371:SF4">
    <property type="entry name" value="INTERMEMBRANE PHOSPHOLIPID TRANSPORT SYSTEM BINDING PROTEIN MLAD"/>
    <property type="match status" value="1"/>
</dbReference>
<organism evidence="2 3">
    <name type="scientific">Exilibacterium tricleocarpae</name>
    <dbReference type="NCBI Taxonomy" id="2591008"/>
    <lineage>
        <taxon>Bacteria</taxon>
        <taxon>Pseudomonadati</taxon>
        <taxon>Pseudomonadota</taxon>
        <taxon>Gammaproteobacteria</taxon>
        <taxon>Cellvibrionales</taxon>
        <taxon>Cellvibrionaceae</taxon>
        <taxon>Exilibacterium</taxon>
    </lineage>
</organism>
<keyword evidence="3" id="KW-1185">Reference proteome</keyword>
<dbReference type="Pfam" id="PF02470">
    <property type="entry name" value="MlaD"/>
    <property type="match status" value="1"/>
</dbReference>
<sequence length="147" mass="15784">MKKFGVEFFVGIFVLMGTAALAYLAVDIAGVSGDADKRYSLVARFDNSSGLKEGAFIEVAGVRVGQVQTIALDYDSFESVVTMVIDKEVSLPEDSIASIRTAGIIGDRFIKLSPGGAEEVLAPGDEIFETESSISIEELVSKYIFEE</sequence>
<proteinExistence type="predicted"/>
<dbReference type="RefSeq" id="WP_142902248.1">
    <property type="nucleotide sequence ID" value="NZ_ML660087.1"/>
</dbReference>
<gene>
    <name evidence="2" type="primary">mlaD</name>
    <name evidence="2" type="ORF">FKG94_00620</name>
</gene>
<evidence type="ECO:0000313" key="3">
    <source>
        <dbReference type="Proteomes" id="UP000319732"/>
    </source>
</evidence>
<name>A0A545U9E6_9GAMM</name>
<dbReference type="NCBIfam" id="TIGR04430">
    <property type="entry name" value="OM_asym_MlaD"/>
    <property type="match status" value="1"/>
</dbReference>
<dbReference type="InterPro" id="IPR003399">
    <property type="entry name" value="Mce/MlaD"/>
</dbReference>
<dbReference type="InterPro" id="IPR052336">
    <property type="entry name" value="MlaD_Phospholipid_Transporter"/>
</dbReference>
<comment type="caution">
    <text evidence="2">The sequence shown here is derived from an EMBL/GenBank/DDBJ whole genome shotgun (WGS) entry which is preliminary data.</text>
</comment>
<evidence type="ECO:0000313" key="2">
    <source>
        <dbReference type="EMBL" id="TQV86096.1"/>
    </source>
</evidence>
<accession>A0A545U9E6</accession>
<dbReference type="EMBL" id="VHSG01000002">
    <property type="protein sequence ID" value="TQV86096.1"/>
    <property type="molecule type" value="Genomic_DNA"/>
</dbReference>
<dbReference type="AlphaFoldDB" id="A0A545U9E6"/>
<dbReference type="PANTHER" id="PTHR33371">
    <property type="entry name" value="INTERMEMBRANE PHOSPHOLIPID TRANSPORT SYSTEM BINDING PROTEIN MLAD-RELATED"/>
    <property type="match status" value="1"/>
</dbReference>